<dbReference type="Proteomes" id="UP000199315">
    <property type="component" value="Unassembled WGS sequence"/>
</dbReference>
<dbReference type="OrthoDB" id="4978934at2"/>
<organism evidence="2 3">
    <name type="scientific">Anaerobium acetethylicum</name>
    <dbReference type="NCBI Taxonomy" id="1619234"/>
    <lineage>
        <taxon>Bacteria</taxon>
        <taxon>Bacillati</taxon>
        <taxon>Bacillota</taxon>
        <taxon>Clostridia</taxon>
        <taxon>Lachnospirales</taxon>
        <taxon>Lachnospiraceae</taxon>
        <taxon>Anaerobium</taxon>
    </lineage>
</organism>
<dbReference type="AlphaFoldDB" id="A0A1D3TXK2"/>
<reference evidence="2 3" key="1">
    <citation type="submission" date="2016-09" db="EMBL/GenBank/DDBJ databases">
        <authorList>
            <person name="Capua I."/>
            <person name="De Benedictis P."/>
            <person name="Joannis T."/>
            <person name="Lombin L.H."/>
            <person name="Cattoli G."/>
        </authorList>
    </citation>
    <scope>NUCLEOTIDE SEQUENCE [LARGE SCALE GENOMIC DNA]</scope>
    <source>
        <strain evidence="2 3">GluBS11</strain>
    </source>
</reference>
<dbReference type="InterPro" id="IPR036689">
    <property type="entry name" value="ESAT-6-like_sf"/>
</dbReference>
<dbReference type="RefSeq" id="WP_091236347.1">
    <property type="nucleotide sequence ID" value="NZ_FMKA01000032.1"/>
</dbReference>
<evidence type="ECO:0000313" key="3">
    <source>
        <dbReference type="Proteomes" id="UP000199315"/>
    </source>
</evidence>
<proteinExistence type="inferred from homology"/>
<dbReference type="NCBIfam" id="TIGR03930">
    <property type="entry name" value="WXG100_ESAT6"/>
    <property type="match status" value="1"/>
</dbReference>
<dbReference type="InterPro" id="IPR010310">
    <property type="entry name" value="T7SS_ESAT-6-like"/>
</dbReference>
<protein>
    <recommendedName>
        <fullName evidence="1">ESAT-6-like protein</fullName>
    </recommendedName>
</protein>
<dbReference type="SUPFAM" id="SSF140453">
    <property type="entry name" value="EsxAB dimer-like"/>
    <property type="match status" value="1"/>
</dbReference>
<dbReference type="Pfam" id="PF06013">
    <property type="entry name" value="WXG100"/>
    <property type="match status" value="1"/>
</dbReference>
<evidence type="ECO:0000313" key="2">
    <source>
        <dbReference type="EMBL" id="SCP99079.1"/>
    </source>
</evidence>
<keyword evidence="3" id="KW-1185">Reference proteome</keyword>
<comment type="similarity">
    <text evidence="1">Belongs to the WXG100 family.</text>
</comment>
<name>A0A1D3TXK2_9FIRM</name>
<gene>
    <name evidence="2" type="ORF">SAMN05421730_10322</name>
</gene>
<dbReference type="Gene3D" id="1.10.287.1060">
    <property type="entry name" value="ESAT-6-like"/>
    <property type="match status" value="1"/>
</dbReference>
<dbReference type="EMBL" id="FMKA01000032">
    <property type="protein sequence ID" value="SCP99079.1"/>
    <property type="molecule type" value="Genomic_DNA"/>
</dbReference>
<sequence length="98" mass="10560">MASIRVTPETLESEGNDLIGYGGDLADILSSIDTKINEIIEGWDGLAQDAYFDMYTSMKESLDKFPELVNSIGEATVSSAQAFASVDEELQSSFKGAL</sequence>
<accession>A0A1D3TXK2</accession>
<dbReference type="STRING" id="1619234.SAMN05421730_10322"/>
<evidence type="ECO:0000256" key="1">
    <source>
        <dbReference type="RuleBase" id="RU362001"/>
    </source>
</evidence>